<protein>
    <submittedName>
        <fullName evidence="2">Copper transport protein ctr1</fullName>
        <ecNumber evidence="2">2.7.11.1</ecNumber>
    </submittedName>
</protein>
<gene>
    <name evidence="2" type="primary">CTR1_4</name>
    <name evidence="2" type="ORF">CASFOL_034961</name>
</gene>
<keyword evidence="3" id="KW-1185">Reference proteome</keyword>
<dbReference type="EC" id="2.7.11.1" evidence="2"/>
<keyword evidence="2" id="KW-0808">Transferase</keyword>
<organism evidence="2 3">
    <name type="scientific">Castilleja foliolosa</name>
    <dbReference type="NCBI Taxonomy" id="1961234"/>
    <lineage>
        <taxon>Eukaryota</taxon>
        <taxon>Viridiplantae</taxon>
        <taxon>Streptophyta</taxon>
        <taxon>Embryophyta</taxon>
        <taxon>Tracheophyta</taxon>
        <taxon>Spermatophyta</taxon>
        <taxon>Magnoliopsida</taxon>
        <taxon>eudicotyledons</taxon>
        <taxon>Gunneridae</taxon>
        <taxon>Pentapetalae</taxon>
        <taxon>asterids</taxon>
        <taxon>lamiids</taxon>
        <taxon>Lamiales</taxon>
        <taxon>Orobanchaceae</taxon>
        <taxon>Pedicularideae</taxon>
        <taxon>Castillejinae</taxon>
        <taxon>Castilleja</taxon>
    </lineage>
</organism>
<evidence type="ECO:0000313" key="2">
    <source>
        <dbReference type="EMBL" id="KAL3620049.1"/>
    </source>
</evidence>
<dbReference type="AlphaFoldDB" id="A0ABD3BSI9"/>
<comment type="caution">
    <text evidence="2">The sequence shown here is derived from an EMBL/GenBank/DDBJ whole genome shotgun (WGS) entry which is preliminary data.</text>
</comment>
<feature type="region of interest" description="Disordered" evidence="1">
    <location>
        <begin position="46"/>
        <end position="87"/>
    </location>
</feature>
<reference evidence="3" key="1">
    <citation type="journal article" date="2024" name="IScience">
        <title>Strigolactones Initiate the Formation of Haustorium-like Structures in Castilleja.</title>
        <authorList>
            <person name="Buerger M."/>
            <person name="Peterson D."/>
            <person name="Chory J."/>
        </authorList>
    </citation>
    <scope>NUCLEOTIDE SEQUENCE [LARGE SCALE GENOMIC DNA]</scope>
</reference>
<evidence type="ECO:0000313" key="3">
    <source>
        <dbReference type="Proteomes" id="UP001632038"/>
    </source>
</evidence>
<dbReference type="Proteomes" id="UP001632038">
    <property type="component" value="Unassembled WGS sequence"/>
</dbReference>
<dbReference type="GO" id="GO:0004674">
    <property type="term" value="F:protein serine/threonine kinase activity"/>
    <property type="evidence" value="ECO:0007669"/>
    <property type="project" value="UniProtKB-EC"/>
</dbReference>
<evidence type="ECO:0000256" key="1">
    <source>
        <dbReference type="SAM" id="MobiDB-lite"/>
    </source>
</evidence>
<name>A0ABD3BSI9_9LAMI</name>
<proteinExistence type="predicted"/>
<accession>A0ABD3BSI9</accession>
<sequence>MEYLNDLVEKPGCLCDPNSLLNGPSTISISSPLRFPRFRQVAPSIDFSTGTATDGDIPKQSDGTYADRTSAQPSSSNATNSWIKVHS</sequence>
<feature type="compositionally biased region" description="Polar residues" evidence="1">
    <location>
        <begin position="61"/>
        <end position="87"/>
    </location>
</feature>
<dbReference type="EMBL" id="JAVIJP010000066">
    <property type="protein sequence ID" value="KAL3620049.1"/>
    <property type="molecule type" value="Genomic_DNA"/>
</dbReference>